<dbReference type="AlphaFoldDB" id="A0A0M3HS77"/>
<feature type="region of interest" description="Disordered" evidence="1">
    <location>
        <begin position="53"/>
        <end position="129"/>
    </location>
</feature>
<evidence type="ECO:0000256" key="1">
    <source>
        <dbReference type="SAM" id="MobiDB-lite"/>
    </source>
</evidence>
<evidence type="ECO:0000313" key="2">
    <source>
        <dbReference type="Proteomes" id="UP000036681"/>
    </source>
</evidence>
<dbReference type="Proteomes" id="UP000036681">
    <property type="component" value="Unplaced"/>
</dbReference>
<evidence type="ECO:0000313" key="3">
    <source>
        <dbReference type="WBParaSite" id="ALUE_0000528701-mRNA-1"/>
    </source>
</evidence>
<name>A0A0M3HS77_ASCLU</name>
<sequence>MSRMGTWRKWLRKERNMFLLERGTQLGQGHGANGCARRGTCFYWREEHSSALCPKRENKSSSKKGSEPKKQEDNREKSTVTFDSEVSRSLDVDSSVHPKGKGKEDRFASLQGSERLHKREASGASSGKMRTTAINNWRRPLLQLDRRFSEITIWVPPDQIESWRYASRKYSVSGNIQLPVKQILTSSRNWKLGVATQQTEKRI</sequence>
<dbReference type="WBParaSite" id="ALUE_0000528701-mRNA-1">
    <property type="protein sequence ID" value="ALUE_0000528701-mRNA-1"/>
    <property type="gene ID" value="ALUE_0000528701"/>
</dbReference>
<proteinExistence type="predicted"/>
<reference evidence="3" key="1">
    <citation type="submission" date="2017-02" db="UniProtKB">
        <authorList>
            <consortium name="WormBaseParasite"/>
        </authorList>
    </citation>
    <scope>IDENTIFICATION</scope>
</reference>
<accession>A0A0M3HS77</accession>
<organism evidence="2 3">
    <name type="scientific">Ascaris lumbricoides</name>
    <name type="common">Giant roundworm</name>
    <dbReference type="NCBI Taxonomy" id="6252"/>
    <lineage>
        <taxon>Eukaryota</taxon>
        <taxon>Metazoa</taxon>
        <taxon>Ecdysozoa</taxon>
        <taxon>Nematoda</taxon>
        <taxon>Chromadorea</taxon>
        <taxon>Rhabditida</taxon>
        <taxon>Spirurina</taxon>
        <taxon>Ascaridomorpha</taxon>
        <taxon>Ascaridoidea</taxon>
        <taxon>Ascarididae</taxon>
        <taxon>Ascaris</taxon>
    </lineage>
</organism>
<feature type="compositionally biased region" description="Basic and acidic residues" evidence="1">
    <location>
        <begin position="53"/>
        <end position="78"/>
    </location>
</feature>
<protein>
    <submittedName>
        <fullName evidence="3">Holocytochrome c-type synthase</fullName>
    </submittedName>
</protein>
<feature type="compositionally biased region" description="Basic and acidic residues" evidence="1">
    <location>
        <begin position="85"/>
        <end position="107"/>
    </location>
</feature>
<keyword evidence="2" id="KW-1185">Reference proteome</keyword>